<organism evidence="9 10">
    <name type="scientific">Cohnella suwonensis</name>
    <dbReference type="NCBI Taxonomy" id="696072"/>
    <lineage>
        <taxon>Bacteria</taxon>
        <taxon>Bacillati</taxon>
        <taxon>Bacillota</taxon>
        <taxon>Bacilli</taxon>
        <taxon>Bacillales</taxon>
        <taxon>Paenibacillaceae</taxon>
        <taxon>Cohnella</taxon>
    </lineage>
</organism>
<feature type="transmembrane region" description="Helical" evidence="7">
    <location>
        <begin position="158"/>
        <end position="183"/>
    </location>
</feature>
<evidence type="ECO:0000256" key="6">
    <source>
        <dbReference type="ARBA" id="ARBA00023136"/>
    </source>
</evidence>
<dbReference type="PANTHER" id="PTHR30193">
    <property type="entry name" value="ABC TRANSPORTER PERMEASE PROTEIN"/>
    <property type="match status" value="1"/>
</dbReference>
<evidence type="ECO:0000256" key="4">
    <source>
        <dbReference type="ARBA" id="ARBA00022692"/>
    </source>
</evidence>
<reference evidence="10" key="1">
    <citation type="journal article" date="2019" name="Int. J. Syst. Evol. Microbiol.">
        <title>The Global Catalogue of Microorganisms (GCM) 10K type strain sequencing project: providing services to taxonomists for standard genome sequencing and annotation.</title>
        <authorList>
            <consortium name="The Broad Institute Genomics Platform"/>
            <consortium name="The Broad Institute Genome Sequencing Center for Infectious Disease"/>
            <person name="Wu L."/>
            <person name="Ma J."/>
        </authorList>
    </citation>
    <scope>NUCLEOTIDE SEQUENCE [LARGE SCALE GENOMIC DNA]</scope>
    <source>
        <strain evidence="10">CCUG 57113</strain>
    </source>
</reference>
<keyword evidence="5 7" id="KW-1133">Transmembrane helix</keyword>
<keyword evidence="10" id="KW-1185">Reference proteome</keyword>
<comment type="similarity">
    <text evidence="7">Belongs to the binding-protein-dependent transport system permease family.</text>
</comment>
<feature type="domain" description="ABC transmembrane type-1" evidence="8">
    <location>
        <begin position="72"/>
        <end position="289"/>
    </location>
</feature>
<dbReference type="Gene3D" id="1.10.3720.10">
    <property type="entry name" value="MetI-like"/>
    <property type="match status" value="1"/>
</dbReference>
<dbReference type="InterPro" id="IPR051393">
    <property type="entry name" value="ABC_transporter_permease"/>
</dbReference>
<dbReference type="SUPFAM" id="SSF161098">
    <property type="entry name" value="MetI-like"/>
    <property type="match status" value="1"/>
</dbReference>
<evidence type="ECO:0000313" key="10">
    <source>
        <dbReference type="Proteomes" id="UP001596105"/>
    </source>
</evidence>
<dbReference type="RefSeq" id="WP_209742936.1">
    <property type="nucleotide sequence ID" value="NZ_JBHSMH010000005.1"/>
</dbReference>
<name>A0ABW0LS92_9BACL</name>
<proteinExistence type="inferred from homology"/>
<protein>
    <submittedName>
        <fullName evidence="9">ABC transporter permease</fullName>
    </submittedName>
</protein>
<feature type="transmembrane region" description="Helical" evidence="7">
    <location>
        <begin position="213"/>
        <end position="231"/>
    </location>
</feature>
<dbReference type="InterPro" id="IPR000515">
    <property type="entry name" value="MetI-like"/>
</dbReference>
<feature type="transmembrane region" description="Helical" evidence="7">
    <location>
        <begin position="112"/>
        <end position="132"/>
    </location>
</feature>
<evidence type="ECO:0000256" key="2">
    <source>
        <dbReference type="ARBA" id="ARBA00022448"/>
    </source>
</evidence>
<feature type="transmembrane region" description="Helical" evidence="7">
    <location>
        <begin position="12"/>
        <end position="30"/>
    </location>
</feature>
<dbReference type="Proteomes" id="UP001596105">
    <property type="component" value="Unassembled WGS sequence"/>
</dbReference>
<keyword evidence="3" id="KW-1003">Cell membrane</keyword>
<evidence type="ECO:0000256" key="5">
    <source>
        <dbReference type="ARBA" id="ARBA00022989"/>
    </source>
</evidence>
<comment type="caution">
    <text evidence="9">The sequence shown here is derived from an EMBL/GenBank/DDBJ whole genome shotgun (WGS) entry which is preliminary data.</text>
</comment>
<keyword evidence="6 7" id="KW-0472">Membrane</keyword>
<gene>
    <name evidence="9" type="ORF">ACFPPD_02885</name>
</gene>
<comment type="subcellular location">
    <subcellularLocation>
        <location evidence="1 7">Cell membrane</location>
        <topology evidence="1 7">Multi-pass membrane protein</topology>
    </subcellularLocation>
</comment>
<dbReference type="InterPro" id="IPR035906">
    <property type="entry name" value="MetI-like_sf"/>
</dbReference>
<dbReference type="CDD" id="cd06261">
    <property type="entry name" value="TM_PBP2"/>
    <property type="match status" value="1"/>
</dbReference>
<feature type="transmembrane region" description="Helical" evidence="7">
    <location>
        <begin position="268"/>
        <end position="293"/>
    </location>
</feature>
<keyword evidence="4 7" id="KW-0812">Transmembrane</keyword>
<evidence type="ECO:0000313" key="9">
    <source>
        <dbReference type="EMBL" id="MFC5467647.1"/>
    </source>
</evidence>
<dbReference type="PANTHER" id="PTHR30193:SF44">
    <property type="entry name" value="LACTOSE TRANSPORT SYSTEM PERMEASE PROTEIN LACF"/>
    <property type="match status" value="1"/>
</dbReference>
<sequence length="303" mass="34789">MGFFREIRKNIDLYLLAVPGLSFLIIFAYLPMQGHLLAFKQYRLSDGIWGSKWIGWKNFEFFFGGQDWFKVTLNTLYLNGLFLVVGLAFSAFIAILLNEIRKAFFKKLAQSLIFLPYFISWLVVSLMAFAFLNVEDGMLNKWLTSLGKEPVGWYQTPWVWPIILTFIYVWKFAGYYSVIFLAAMTGISKEYYEAAEIDGATRFQQITRITIPLIRPVIIMLTLLGIGRIFYGDFGMIYGIVGDNGVLFSTTDVIDTYSFRALRQMGNFSMAAAVVFYQSVMGLVCIVLFNGFVRKIDNESKLF</sequence>
<feature type="transmembrane region" description="Helical" evidence="7">
    <location>
        <begin position="76"/>
        <end position="100"/>
    </location>
</feature>
<dbReference type="Pfam" id="PF00528">
    <property type="entry name" value="BPD_transp_1"/>
    <property type="match status" value="1"/>
</dbReference>
<evidence type="ECO:0000256" key="3">
    <source>
        <dbReference type="ARBA" id="ARBA00022475"/>
    </source>
</evidence>
<evidence type="ECO:0000256" key="1">
    <source>
        <dbReference type="ARBA" id="ARBA00004651"/>
    </source>
</evidence>
<keyword evidence="2 7" id="KW-0813">Transport</keyword>
<evidence type="ECO:0000259" key="8">
    <source>
        <dbReference type="PROSITE" id="PS50928"/>
    </source>
</evidence>
<evidence type="ECO:0000256" key="7">
    <source>
        <dbReference type="RuleBase" id="RU363032"/>
    </source>
</evidence>
<dbReference type="EMBL" id="JBHSMH010000005">
    <property type="protein sequence ID" value="MFC5467647.1"/>
    <property type="molecule type" value="Genomic_DNA"/>
</dbReference>
<accession>A0ABW0LS92</accession>
<dbReference type="PROSITE" id="PS50928">
    <property type="entry name" value="ABC_TM1"/>
    <property type="match status" value="1"/>
</dbReference>